<evidence type="ECO:0000313" key="2">
    <source>
        <dbReference type="Proteomes" id="UP000095485"/>
    </source>
</evidence>
<reference evidence="1 2" key="1">
    <citation type="submission" date="2015-09" db="EMBL/GenBank/DDBJ databases">
        <authorList>
            <consortium name="Pathogen Informatics"/>
        </authorList>
    </citation>
    <scope>NUCLEOTIDE SEQUENCE [LARGE SCALE GENOMIC DNA]</scope>
    <source>
        <strain evidence="1 2">2789STDY5834914</strain>
    </source>
</reference>
<protein>
    <submittedName>
        <fullName evidence="1">Uncharacterized protein</fullName>
    </submittedName>
</protein>
<accession>A0A174TV99</accession>
<name>A0A174TV99_9FIRM</name>
<dbReference type="Proteomes" id="UP000095485">
    <property type="component" value="Unassembled WGS sequence"/>
</dbReference>
<evidence type="ECO:0000313" key="1">
    <source>
        <dbReference type="EMBL" id="CUQ14194.1"/>
    </source>
</evidence>
<organism evidence="1 2">
    <name type="scientific">Dorea longicatena</name>
    <dbReference type="NCBI Taxonomy" id="88431"/>
    <lineage>
        <taxon>Bacteria</taxon>
        <taxon>Bacillati</taxon>
        <taxon>Bacillota</taxon>
        <taxon>Clostridia</taxon>
        <taxon>Lachnospirales</taxon>
        <taxon>Lachnospiraceae</taxon>
        <taxon>Dorea</taxon>
    </lineage>
</organism>
<dbReference type="EMBL" id="CZAY01000027">
    <property type="protein sequence ID" value="CUQ14194.1"/>
    <property type="molecule type" value="Genomic_DNA"/>
</dbReference>
<sequence>MTKRNTQKKLTQKYQVSNHRLRANVKYKDTLFHMLYKEKKIYYLYIMQLMKKTIHIPIRTIP</sequence>
<dbReference type="AlphaFoldDB" id="A0A174TV99"/>
<gene>
    <name evidence="1" type="ORF">ERS852526_02944</name>
</gene>
<proteinExistence type="predicted"/>